<dbReference type="InterPro" id="IPR027417">
    <property type="entry name" value="P-loop_NTPase"/>
</dbReference>
<sequence>MIEVKGINFKYDQEIILTNINLTIKEDEIIGIVGESGSGKTTLAHLMLGLLQPTQGQIITHGLTLLPIFQHAYDSFNPKFNMEKSLAEPIKYYKGTVTSDVHRRMKSLMTFMELDSKLLDRLPDELSGGQLQRFNTIRTLMLEPDMLLCDEITASLDVIAEQKMIEVLKDYHHRTQKGMLMISHDIAFLNHLVERVIVMKNGGIVDDFNIDDLFSDQRHEYTKQLLSIY</sequence>
<evidence type="ECO:0000313" key="6">
    <source>
        <dbReference type="Proteomes" id="UP001152302"/>
    </source>
</evidence>
<evidence type="ECO:0000256" key="3">
    <source>
        <dbReference type="ARBA" id="ARBA00022840"/>
    </source>
</evidence>
<dbReference type="GO" id="GO:0005524">
    <property type="term" value="F:ATP binding"/>
    <property type="evidence" value="ECO:0007669"/>
    <property type="project" value="UniProtKB-KW"/>
</dbReference>
<dbReference type="GO" id="GO:0016887">
    <property type="term" value="F:ATP hydrolysis activity"/>
    <property type="evidence" value="ECO:0007669"/>
    <property type="project" value="InterPro"/>
</dbReference>
<reference evidence="5" key="1">
    <citation type="submission" date="2022-05" db="EMBL/GenBank/DDBJ databases">
        <title>Comparative genomics of Staphylococcus equorum isolates.</title>
        <authorList>
            <person name="Luelf R.H."/>
        </authorList>
    </citation>
    <scope>NUCLEOTIDE SEQUENCE</scope>
    <source>
        <strain evidence="5">TMW 2.2343</strain>
    </source>
</reference>
<dbReference type="GO" id="GO:0055085">
    <property type="term" value="P:transmembrane transport"/>
    <property type="evidence" value="ECO:0007669"/>
    <property type="project" value="UniProtKB-ARBA"/>
</dbReference>
<accession>A0A9X4LAV9</accession>
<evidence type="ECO:0000313" key="5">
    <source>
        <dbReference type="EMBL" id="MDG0859668.1"/>
    </source>
</evidence>
<dbReference type="Proteomes" id="UP001152302">
    <property type="component" value="Unassembled WGS sequence"/>
</dbReference>
<keyword evidence="1" id="KW-0813">Transport</keyword>
<feature type="domain" description="ABC transporter" evidence="4">
    <location>
        <begin position="2"/>
        <end position="226"/>
    </location>
</feature>
<dbReference type="Gene3D" id="3.40.50.300">
    <property type="entry name" value="P-loop containing nucleotide triphosphate hydrolases"/>
    <property type="match status" value="1"/>
</dbReference>
<comment type="caution">
    <text evidence="5">The sequence shown here is derived from an EMBL/GenBank/DDBJ whole genome shotgun (WGS) entry which is preliminary data.</text>
</comment>
<dbReference type="PROSITE" id="PS50893">
    <property type="entry name" value="ABC_TRANSPORTER_2"/>
    <property type="match status" value="1"/>
</dbReference>
<dbReference type="InterPro" id="IPR003593">
    <property type="entry name" value="AAA+_ATPase"/>
</dbReference>
<protein>
    <submittedName>
        <fullName evidence="5">ATP-binding cassette domain-containing protein</fullName>
    </submittedName>
</protein>
<dbReference type="SUPFAM" id="SSF52540">
    <property type="entry name" value="P-loop containing nucleoside triphosphate hydrolases"/>
    <property type="match status" value="1"/>
</dbReference>
<dbReference type="PANTHER" id="PTHR43776">
    <property type="entry name" value="TRANSPORT ATP-BINDING PROTEIN"/>
    <property type="match status" value="1"/>
</dbReference>
<dbReference type="InterPro" id="IPR003439">
    <property type="entry name" value="ABC_transporter-like_ATP-bd"/>
</dbReference>
<keyword evidence="3 5" id="KW-0067">ATP-binding</keyword>
<dbReference type="EMBL" id="JAMBPX010000006">
    <property type="protein sequence ID" value="MDG0859668.1"/>
    <property type="molecule type" value="Genomic_DNA"/>
</dbReference>
<evidence type="ECO:0000256" key="2">
    <source>
        <dbReference type="ARBA" id="ARBA00022741"/>
    </source>
</evidence>
<dbReference type="AlphaFoldDB" id="A0A9X4LAV9"/>
<dbReference type="Pfam" id="PF00005">
    <property type="entry name" value="ABC_tran"/>
    <property type="match status" value="1"/>
</dbReference>
<name>A0A9X4LAV9_9STAP</name>
<dbReference type="InterPro" id="IPR050319">
    <property type="entry name" value="ABC_transp_ATP-bind"/>
</dbReference>
<proteinExistence type="predicted"/>
<dbReference type="SMART" id="SM00382">
    <property type="entry name" value="AAA"/>
    <property type="match status" value="1"/>
</dbReference>
<evidence type="ECO:0000256" key="1">
    <source>
        <dbReference type="ARBA" id="ARBA00022448"/>
    </source>
</evidence>
<keyword evidence="2" id="KW-0547">Nucleotide-binding</keyword>
<organism evidence="5 6">
    <name type="scientific">Staphylococcus equorum</name>
    <dbReference type="NCBI Taxonomy" id="246432"/>
    <lineage>
        <taxon>Bacteria</taxon>
        <taxon>Bacillati</taxon>
        <taxon>Bacillota</taxon>
        <taxon>Bacilli</taxon>
        <taxon>Bacillales</taxon>
        <taxon>Staphylococcaceae</taxon>
        <taxon>Staphylococcus</taxon>
    </lineage>
</organism>
<evidence type="ECO:0000259" key="4">
    <source>
        <dbReference type="PROSITE" id="PS50893"/>
    </source>
</evidence>
<dbReference type="RefSeq" id="WP_277581788.1">
    <property type="nucleotide sequence ID" value="NZ_JAMBPV010000007.1"/>
</dbReference>
<gene>
    <name evidence="5" type="ORF">M4L21_10065</name>
</gene>